<sequence length="79" mass="8755">MSATKTLTPAELLRESPQGFWNLKVALSPGGEVSFRIGAEVVTLQPDEAEELADKVRRLAELGRQEDRPDARSLTRVLH</sequence>
<evidence type="ECO:0000313" key="1">
    <source>
        <dbReference type="EMBL" id="TVZ01936.1"/>
    </source>
</evidence>
<dbReference type="EMBL" id="RPFW01000006">
    <property type="protein sequence ID" value="TVZ01936.1"/>
    <property type="molecule type" value="Genomic_DNA"/>
</dbReference>
<organism evidence="1 2">
    <name type="scientific">Trebonia kvetii</name>
    <dbReference type="NCBI Taxonomy" id="2480626"/>
    <lineage>
        <taxon>Bacteria</taxon>
        <taxon>Bacillati</taxon>
        <taxon>Actinomycetota</taxon>
        <taxon>Actinomycetes</taxon>
        <taxon>Streptosporangiales</taxon>
        <taxon>Treboniaceae</taxon>
        <taxon>Trebonia</taxon>
    </lineage>
</organism>
<evidence type="ECO:0000313" key="2">
    <source>
        <dbReference type="Proteomes" id="UP000460272"/>
    </source>
</evidence>
<reference evidence="1 2" key="1">
    <citation type="submission" date="2018-11" db="EMBL/GenBank/DDBJ databases">
        <title>Trebonia kvetii gen.nov., sp.nov., a novel acidophilic actinobacterium, and proposal of the new actinobacterial family Treboniaceae fam. nov.</title>
        <authorList>
            <person name="Rapoport D."/>
            <person name="Sagova-Mareckova M."/>
            <person name="Sedlacek I."/>
            <person name="Provaznik J."/>
            <person name="Kralova S."/>
            <person name="Pavlinic D."/>
            <person name="Benes V."/>
            <person name="Kopecky J."/>
        </authorList>
    </citation>
    <scope>NUCLEOTIDE SEQUENCE [LARGE SCALE GENOMIC DNA]</scope>
    <source>
        <strain evidence="1 2">15Tr583</strain>
    </source>
</reference>
<accession>A0A6P2BUN0</accession>
<dbReference type="AlphaFoldDB" id="A0A6P2BUN0"/>
<proteinExistence type="predicted"/>
<protein>
    <submittedName>
        <fullName evidence="1">Uncharacterized protein</fullName>
    </submittedName>
</protein>
<dbReference type="RefSeq" id="WP_145858896.1">
    <property type="nucleotide sequence ID" value="NZ_RPFW01000006.1"/>
</dbReference>
<dbReference type="Proteomes" id="UP000460272">
    <property type="component" value="Unassembled WGS sequence"/>
</dbReference>
<keyword evidence="2" id="KW-1185">Reference proteome</keyword>
<comment type="caution">
    <text evidence="1">The sequence shown here is derived from an EMBL/GenBank/DDBJ whole genome shotgun (WGS) entry which is preliminary data.</text>
</comment>
<name>A0A6P2BUN0_9ACTN</name>
<gene>
    <name evidence="1" type="ORF">EAS64_31360</name>
</gene>